<dbReference type="AlphaFoldDB" id="A0A269Z463"/>
<proteinExistence type="predicted"/>
<keyword evidence="1" id="KW-0812">Transmembrane</keyword>
<dbReference type="RefSeq" id="WP_095376920.1">
    <property type="nucleotide sequence ID" value="NZ_NCWY01000033.1"/>
</dbReference>
<comment type="caution">
    <text evidence="2">The sequence shown here is derived from an EMBL/GenBank/DDBJ whole genome shotgun (WGS) entry which is preliminary data.</text>
</comment>
<gene>
    <name evidence="2" type="ORF">B8X04_17080</name>
</gene>
<feature type="transmembrane region" description="Helical" evidence="1">
    <location>
        <begin position="6"/>
        <end position="28"/>
    </location>
</feature>
<sequence>MMTMITTLFELLAPLFLLASTIVCVVMGRGAGKRMEEYTDAERYFDATRARLSRRTAYRIAAVLAACLLVTMIVKLFAWLG</sequence>
<name>A0A269Z463_9MICO</name>
<reference evidence="2 3" key="1">
    <citation type="submission" date="2017-04" db="EMBL/GenBank/DDBJ databases">
        <title>Kefir bacterial isolates.</title>
        <authorList>
            <person name="Kim Y."/>
            <person name="Blasche S."/>
            <person name="Patil K.R."/>
        </authorList>
    </citation>
    <scope>NUCLEOTIDE SEQUENCE [LARGE SCALE GENOMIC DNA]</scope>
    <source>
        <strain evidence="2 3">OG2</strain>
    </source>
</reference>
<evidence type="ECO:0000256" key="1">
    <source>
        <dbReference type="SAM" id="Phobius"/>
    </source>
</evidence>
<evidence type="ECO:0000313" key="2">
    <source>
        <dbReference type="EMBL" id="PAK92578.1"/>
    </source>
</evidence>
<keyword evidence="1" id="KW-0472">Membrane</keyword>
<feature type="transmembrane region" description="Helical" evidence="1">
    <location>
        <begin position="57"/>
        <end position="80"/>
    </location>
</feature>
<protein>
    <submittedName>
        <fullName evidence="2">Uncharacterized protein</fullName>
    </submittedName>
</protein>
<organism evidence="2 3">
    <name type="scientific">Brevibacterium casei</name>
    <dbReference type="NCBI Taxonomy" id="33889"/>
    <lineage>
        <taxon>Bacteria</taxon>
        <taxon>Bacillati</taxon>
        <taxon>Actinomycetota</taxon>
        <taxon>Actinomycetes</taxon>
        <taxon>Micrococcales</taxon>
        <taxon>Brevibacteriaceae</taxon>
        <taxon>Brevibacterium</taxon>
    </lineage>
</organism>
<evidence type="ECO:0000313" key="3">
    <source>
        <dbReference type="Proteomes" id="UP000216867"/>
    </source>
</evidence>
<keyword evidence="1" id="KW-1133">Transmembrane helix</keyword>
<dbReference type="Proteomes" id="UP000216867">
    <property type="component" value="Unassembled WGS sequence"/>
</dbReference>
<dbReference type="EMBL" id="NCWY01000033">
    <property type="protein sequence ID" value="PAK92578.1"/>
    <property type="molecule type" value="Genomic_DNA"/>
</dbReference>
<accession>A0A269Z463</accession>